<organism evidence="5 6">
    <name type="scientific">Flavobacterium terrigena</name>
    <dbReference type="NCBI Taxonomy" id="402734"/>
    <lineage>
        <taxon>Bacteria</taxon>
        <taxon>Pseudomonadati</taxon>
        <taxon>Bacteroidota</taxon>
        <taxon>Flavobacteriia</taxon>
        <taxon>Flavobacteriales</taxon>
        <taxon>Flavobacteriaceae</taxon>
        <taxon>Flavobacterium</taxon>
    </lineage>
</organism>
<evidence type="ECO:0000256" key="1">
    <source>
        <dbReference type="ARBA" id="ARBA00004196"/>
    </source>
</evidence>
<dbReference type="Proteomes" id="UP000199702">
    <property type="component" value="Unassembled WGS sequence"/>
</dbReference>
<keyword evidence="6" id="KW-1185">Reference proteome</keyword>
<evidence type="ECO:0000313" key="5">
    <source>
        <dbReference type="EMBL" id="SEI40578.1"/>
    </source>
</evidence>
<evidence type="ECO:0000313" key="6">
    <source>
        <dbReference type="Proteomes" id="UP000199702"/>
    </source>
</evidence>
<evidence type="ECO:0000256" key="2">
    <source>
        <dbReference type="ARBA" id="ARBA00023054"/>
    </source>
</evidence>
<dbReference type="AlphaFoldDB" id="A0A1H6Q9W5"/>
<reference evidence="6" key="1">
    <citation type="submission" date="2016-10" db="EMBL/GenBank/DDBJ databases">
        <authorList>
            <person name="Varghese N."/>
            <person name="Submissions S."/>
        </authorList>
    </citation>
    <scope>NUCLEOTIDE SEQUENCE [LARGE SCALE GENOMIC DNA]</scope>
    <source>
        <strain evidence="6">DSM 17934</strain>
    </source>
</reference>
<evidence type="ECO:0000256" key="3">
    <source>
        <dbReference type="SAM" id="Coils"/>
    </source>
</evidence>
<gene>
    <name evidence="5" type="ORF">SAMN05660918_0381</name>
</gene>
<dbReference type="Gene3D" id="2.40.50.100">
    <property type="match status" value="1"/>
</dbReference>
<dbReference type="InterPro" id="IPR058792">
    <property type="entry name" value="Beta-barrel_RND_2"/>
</dbReference>
<sequence>MKRIIYLITVFFLFACQDKGQRIKPTLGPISESIYASGIVKSENQYEVYSPVNGIIDSIYVSEGDTINKGNIILSISSKVPRLNEENAKLTAAYSDIEANLGKLKEAKLLIDLSKNKMKNDSLMYFRQKNLWQQKIGSKAELEQKELSYQNSKTSYYSSIVRYNDLKRQLNFNASQSKKNLLISGKIADDYWLKSETNGIVYSLNKEKGEIVNTQTPLAVVGDAKNFILELQVDEYDIFKIHKGLSVKVTLDSYKGKVFEAILTKINPLMNERTRTFLVEANFLNPPHQLYPNISFEANIILETKNKALLLPRNYVLNDSIVFKSNGEKVIVKTGLKDYQKIEIISGITAQDELIPPTP</sequence>
<accession>A0A1H6Q9W5</accession>
<feature type="domain" description="CusB-like beta-barrel" evidence="4">
    <location>
        <begin position="229"/>
        <end position="300"/>
    </location>
</feature>
<dbReference type="Pfam" id="PF25954">
    <property type="entry name" value="Beta-barrel_RND_2"/>
    <property type="match status" value="1"/>
</dbReference>
<dbReference type="Gene3D" id="2.40.30.170">
    <property type="match status" value="1"/>
</dbReference>
<evidence type="ECO:0000259" key="4">
    <source>
        <dbReference type="Pfam" id="PF25954"/>
    </source>
</evidence>
<keyword evidence="2 3" id="KW-0175">Coiled coil</keyword>
<proteinExistence type="predicted"/>
<dbReference type="InterPro" id="IPR050465">
    <property type="entry name" value="UPF0194_transport"/>
</dbReference>
<dbReference type="EMBL" id="FNYA01000001">
    <property type="protein sequence ID" value="SEI40578.1"/>
    <property type="molecule type" value="Genomic_DNA"/>
</dbReference>
<dbReference type="RefSeq" id="WP_091306964.1">
    <property type="nucleotide sequence ID" value="NZ_CBCSJU010000001.1"/>
</dbReference>
<dbReference type="SUPFAM" id="SSF111369">
    <property type="entry name" value="HlyD-like secretion proteins"/>
    <property type="match status" value="1"/>
</dbReference>
<dbReference type="STRING" id="402734.SAMN05660918_0381"/>
<dbReference type="PROSITE" id="PS51257">
    <property type="entry name" value="PROKAR_LIPOPROTEIN"/>
    <property type="match status" value="1"/>
</dbReference>
<comment type="subcellular location">
    <subcellularLocation>
        <location evidence="1">Cell envelope</location>
    </subcellularLocation>
</comment>
<name>A0A1H6Q9W5_9FLAO</name>
<protein>
    <submittedName>
        <fullName evidence="5">RND family efflux transporter, MFP subunit</fullName>
    </submittedName>
</protein>
<dbReference type="OrthoDB" id="869610at2"/>
<dbReference type="GO" id="GO:0030313">
    <property type="term" value="C:cell envelope"/>
    <property type="evidence" value="ECO:0007669"/>
    <property type="project" value="UniProtKB-SubCell"/>
</dbReference>
<feature type="coiled-coil region" evidence="3">
    <location>
        <begin position="80"/>
        <end position="107"/>
    </location>
</feature>
<dbReference type="PANTHER" id="PTHR32347">
    <property type="entry name" value="EFFLUX SYSTEM COMPONENT YKNX-RELATED"/>
    <property type="match status" value="1"/>
</dbReference>